<evidence type="ECO:0000313" key="1">
    <source>
        <dbReference type="EMBL" id="CAJ0958606.1"/>
    </source>
</evidence>
<proteinExistence type="predicted"/>
<evidence type="ECO:0000313" key="2">
    <source>
        <dbReference type="Proteomes" id="UP001176940"/>
    </source>
</evidence>
<keyword evidence="2" id="KW-1185">Reference proteome</keyword>
<name>A0ABN9M7C4_9NEOB</name>
<accession>A0ABN9M7C4</accession>
<comment type="caution">
    <text evidence="1">The sequence shown here is derived from an EMBL/GenBank/DDBJ whole genome shotgun (WGS) entry which is preliminary data.</text>
</comment>
<organism evidence="1 2">
    <name type="scientific">Ranitomeya imitator</name>
    <name type="common">mimic poison frog</name>
    <dbReference type="NCBI Taxonomy" id="111125"/>
    <lineage>
        <taxon>Eukaryota</taxon>
        <taxon>Metazoa</taxon>
        <taxon>Chordata</taxon>
        <taxon>Craniata</taxon>
        <taxon>Vertebrata</taxon>
        <taxon>Euteleostomi</taxon>
        <taxon>Amphibia</taxon>
        <taxon>Batrachia</taxon>
        <taxon>Anura</taxon>
        <taxon>Neobatrachia</taxon>
        <taxon>Hyloidea</taxon>
        <taxon>Dendrobatidae</taxon>
        <taxon>Dendrobatinae</taxon>
        <taxon>Ranitomeya</taxon>
    </lineage>
</organism>
<protein>
    <submittedName>
        <fullName evidence="1">Uncharacterized protein</fullName>
    </submittedName>
</protein>
<dbReference type="Proteomes" id="UP001176940">
    <property type="component" value="Unassembled WGS sequence"/>
</dbReference>
<gene>
    <name evidence="1" type="ORF">RIMI_LOCUS16471846</name>
</gene>
<dbReference type="EMBL" id="CAUEEQ010046100">
    <property type="protein sequence ID" value="CAJ0958606.1"/>
    <property type="molecule type" value="Genomic_DNA"/>
</dbReference>
<sequence length="154" mass="17455">MERKDIDVKKRDRLEVEVIPGLVHVTGVTVVKAVTEESPDRGAEIVKGALDLVQDLDPGTATGVRVEAGVVKKRRDLTNLEGTVEAEAGHHLVHHHFEEEILQWMHKKHWLEGKNVTGLERAKKLQEQREKEMVEKQKQQEIAAGKAQYLLYSI</sequence>
<reference evidence="1" key="1">
    <citation type="submission" date="2023-07" db="EMBL/GenBank/DDBJ databases">
        <authorList>
            <person name="Stuckert A."/>
        </authorList>
    </citation>
    <scope>NUCLEOTIDE SEQUENCE</scope>
</reference>